<name>A0A9D2Q3N7_9MICO</name>
<accession>A0A9D2Q3N7</accession>
<feature type="compositionally biased region" description="Polar residues" evidence="1">
    <location>
        <begin position="82"/>
        <end position="99"/>
    </location>
</feature>
<protein>
    <submittedName>
        <fullName evidence="2">Uncharacterized protein</fullName>
    </submittedName>
</protein>
<feature type="region of interest" description="Disordered" evidence="1">
    <location>
        <begin position="79"/>
        <end position="99"/>
    </location>
</feature>
<evidence type="ECO:0000313" key="2">
    <source>
        <dbReference type="EMBL" id="HJC70910.1"/>
    </source>
</evidence>
<comment type="caution">
    <text evidence="2">The sequence shown here is derived from an EMBL/GenBank/DDBJ whole genome shotgun (WGS) entry which is preliminary data.</text>
</comment>
<reference evidence="2" key="1">
    <citation type="journal article" date="2021" name="PeerJ">
        <title>Extensive microbial diversity within the chicken gut microbiome revealed by metagenomics and culture.</title>
        <authorList>
            <person name="Gilroy R."/>
            <person name="Ravi A."/>
            <person name="Getino M."/>
            <person name="Pursley I."/>
            <person name="Horton D.L."/>
            <person name="Alikhan N.F."/>
            <person name="Baker D."/>
            <person name="Gharbi K."/>
            <person name="Hall N."/>
            <person name="Watson M."/>
            <person name="Adriaenssens E.M."/>
            <person name="Foster-Nyarko E."/>
            <person name="Jarju S."/>
            <person name="Secka A."/>
            <person name="Antonio M."/>
            <person name="Oren A."/>
            <person name="Chaudhuri R.R."/>
            <person name="La Ragione R."/>
            <person name="Hildebrand F."/>
            <person name="Pallen M.J."/>
        </authorList>
    </citation>
    <scope>NUCLEOTIDE SEQUENCE</scope>
    <source>
        <strain evidence="2">CHK130-7132</strain>
    </source>
</reference>
<dbReference type="Proteomes" id="UP000823854">
    <property type="component" value="Unassembled WGS sequence"/>
</dbReference>
<dbReference type="AlphaFoldDB" id="A0A9D2Q3N7"/>
<evidence type="ECO:0000313" key="3">
    <source>
        <dbReference type="Proteomes" id="UP000823854"/>
    </source>
</evidence>
<gene>
    <name evidence="2" type="ORF">H9932_14710</name>
</gene>
<organism evidence="2 3">
    <name type="scientific">Candidatus Brachybacterium intestinipullorum</name>
    <dbReference type="NCBI Taxonomy" id="2838512"/>
    <lineage>
        <taxon>Bacteria</taxon>
        <taxon>Bacillati</taxon>
        <taxon>Actinomycetota</taxon>
        <taxon>Actinomycetes</taxon>
        <taxon>Micrococcales</taxon>
        <taxon>Dermabacteraceae</taxon>
        <taxon>Brachybacterium</taxon>
    </lineage>
</organism>
<proteinExistence type="predicted"/>
<evidence type="ECO:0000256" key="1">
    <source>
        <dbReference type="SAM" id="MobiDB-lite"/>
    </source>
</evidence>
<dbReference type="EMBL" id="DWWC01000314">
    <property type="protein sequence ID" value="HJC70910.1"/>
    <property type="molecule type" value="Genomic_DNA"/>
</dbReference>
<reference evidence="2" key="2">
    <citation type="submission" date="2021-04" db="EMBL/GenBank/DDBJ databases">
        <authorList>
            <person name="Gilroy R."/>
        </authorList>
    </citation>
    <scope>NUCLEOTIDE SEQUENCE</scope>
    <source>
        <strain evidence="2">CHK130-7132</strain>
    </source>
</reference>
<sequence length="256" mass="26838">MSQVTATIDQAAHWAGGASVPPARWNPVYRALVDAPAPAPGEAPAEETVELMRRQLTAPALLTVAVTTGGSTHRLRIGVDPATSTLERSEGDQPSQWSESAAQELPALITDLLERAGVDLSPARLDVRRSSDALSLSPQQAAAAREGLARGLTPEQAFAAVPGLDDSLRDALTATGPRISLALTLHDPQGRQIERPVSWSRLWASGRKGLYRLDQPDGPELAVHPVDGGDVLGTVLPILEQALRFAAGATVAGGAR</sequence>